<dbReference type="Gene3D" id="3.20.20.140">
    <property type="entry name" value="Metal-dependent hydrolases"/>
    <property type="match status" value="1"/>
</dbReference>
<keyword evidence="1 4" id="KW-0479">Metal-binding</keyword>
<feature type="binding site" evidence="4">
    <location>
        <position position="24"/>
    </location>
    <ligand>
        <name>Zn(2+)</name>
        <dbReference type="ChEBI" id="CHEBI:29105"/>
        <label>1</label>
    </ligand>
</feature>
<evidence type="ECO:0000256" key="1">
    <source>
        <dbReference type="ARBA" id="ARBA00022723"/>
    </source>
</evidence>
<proteinExistence type="inferred from homology"/>
<evidence type="ECO:0000313" key="6">
    <source>
        <dbReference type="EMBL" id="NGO69897.1"/>
    </source>
</evidence>
<keyword evidence="7" id="KW-1185">Reference proteome</keyword>
<feature type="binding site" evidence="4">
    <location>
        <position position="165"/>
    </location>
    <ligand>
        <name>Zn(2+)</name>
        <dbReference type="ChEBI" id="CHEBI:29105"/>
        <label>2</label>
    </ligand>
</feature>
<keyword evidence="2" id="KW-0378">Hydrolase</keyword>
<dbReference type="Proteomes" id="UP000477722">
    <property type="component" value="Unassembled WGS sequence"/>
</dbReference>
<comment type="caution">
    <text evidence="6">The sequence shown here is derived from an EMBL/GenBank/DDBJ whole genome shotgun (WGS) entry which is preliminary data.</text>
</comment>
<dbReference type="AlphaFoldDB" id="A0A6G4WZ62"/>
<evidence type="ECO:0000256" key="5">
    <source>
        <dbReference type="PROSITE-ProRule" id="PRU00679"/>
    </source>
</evidence>
<accession>A0A6G4WZ62</accession>
<dbReference type="InterPro" id="IPR032466">
    <property type="entry name" value="Metal_Hydrolase"/>
</dbReference>
<dbReference type="InterPro" id="IPR001559">
    <property type="entry name" value="Phosphotriesterase"/>
</dbReference>
<dbReference type="Pfam" id="PF02126">
    <property type="entry name" value="PTE"/>
    <property type="match status" value="1"/>
</dbReference>
<dbReference type="GO" id="GO:0016787">
    <property type="term" value="F:hydrolase activity"/>
    <property type="evidence" value="ECO:0007669"/>
    <property type="project" value="UniProtKB-KW"/>
</dbReference>
<dbReference type="PANTHER" id="PTHR10819">
    <property type="entry name" value="PHOSPHOTRIESTERASE-RELATED"/>
    <property type="match status" value="1"/>
</dbReference>
<dbReference type="PIRSF" id="PIRSF016839">
    <property type="entry name" value="PhP"/>
    <property type="match status" value="1"/>
</dbReference>
<dbReference type="SUPFAM" id="SSF51556">
    <property type="entry name" value="Metallo-dependent hydrolases"/>
    <property type="match status" value="1"/>
</dbReference>
<comment type="cofactor">
    <cofactor evidence="4">
        <name>a divalent metal cation</name>
        <dbReference type="ChEBI" id="CHEBI:60240"/>
    </cofactor>
    <text evidence="4">Binds 2 divalent metal cations per subunit.</text>
</comment>
<reference evidence="6 7" key="1">
    <citation type="submission" date="2020-02" db="EMBL/GenBank/DDBJ databases">
        <title>Whole-genome analyses of novel actinobacteria.</title>
        <authorList>
            <person name="Sahin N."/>
            <person name="Tatar D."/>
        </authorList>
    </citation>
    <scope>NUCLEOTIDE SEQUENCE [LARGE SCALE GENOMIC DNA]</scope>
    <source>
        <strain evidence="6 7">SB3404</strain>
    </source>
</reference>
<evidence type="ECO:0000256" key="4">
    <source>
        <dbReference type="PIRSR" id="PIRSR601559-51"/>
    </source>
</evidence>
<feature type="binding site" evidence="4">
    <location>
        <position position="194"/>
    </location>
    <ligand>
        <name>Zn(2+)</name>
        <dbReference type="ChEBI" id="CHEBI:29105"/>
        <label>2</label>
    </ligand>
</feature>
<feature type="binding site" description="via carbamate group" evidence="4">
    <location>
        <position position="132"/>
    </location>
    <ligand>
        <name>Zn(2+)</name>
        <dbReference type="ChEBI" id="CHEBI:29105"/>
        <label>2</label>
    </ligand>
</feature>
<comment type="similarity">
    <text evidence="5">Belongs to the metallo-dependent hydrolases superfamily. Phosphotriesterase family.</text>
</comment>
<dbReference type="GO" id="GO:0008270">
    <property type="term" value="F:zinc ion binding"/>
    <property type="evidence" value="ECO:0007669"/>
    <property type="project" value="InterPro"/>
</dbReference>
<feature type="modified residue" description="N6-carboxylysine" evidence="3 5">
    <location>
        <position position="132"/>
    </location>
</feature>
<evidence type="ECO:0000256" key="2">
    <source>
        <dbReference type="ARBA" id="ARBA00022801"/>
    </source>
</evidence>
<evidence type="ECO:0000313" key="7">
    <source>
        <dbReference type="Proteomes" id="UP000477722"/>
    </source>
</evidence>
<organism evidence="6 7">
    <name type="scientific">Streptomyces boncukensis</name>
    <dbReference type="NCBI Taxonomy" id="2711219"/>
    <lineage>
        <taxon>Bacteria</taxon>
        <taxon>Bacillati</taxon>
        <taxon>Actinomycetota</taxon>
        <taxon>Actinomycetes</taxon>
        <taxon>Kitasatosporales</taxon>
        <taxon>Streptomycetaceae</taxon>
        <taxon>Streptomyces</taxon>
    </lineage>
</organism>
<feature type="binding site" description="via carbamate group" evidence="4">
    <location>
        <position position="132"/>
    </location>
    <ligand>
        <name>Zn(2+)</name>
        <dbReference type="ChEBI" id="CHEBI:29105"/>
        <label>1</label>
    </ligand>
</feature>
<name>A0A6G4WZ62_9ACTN</name>
<feature type="binding site" evidence="4">
    <location>
        <position position="251"/>
    </location>
    <ligand>
        <name>Zn(2+)</name>
        <dbReference type="ChEBI" id="CHEBI:29105"/>
        <label>1</label>
    </ligand>
</feature>
<feature type="binding site" evidence="4">
    <location>
        <position position="26"/>
    </location>
    <ligand>
        <name>Zn(2+)</name>
        <dbReference type="ChEBI" id="CHEBI:29105"/>
        <label>1</label>
    </ligand>
</feature>
<evidence type="ECO:0000256" key="3">
    <source>
        <dbReference type="PIRSR" id="PIRSR601559-50"/>
    </source>
</evidence>
<dbReference type="PANTHER" id="PTHR10819:SF3">
    <property type="entry name" value="PHOSPHOTRIESTERASE-RELATED PROTEIN"/>
    <property type="match status" value="1"/>
</dbReference>
<dbReference type="RefSeq" id="WP_165299576.1">
    <property type="nucleotide sequence ID" value="NZ_JAAKZZ010000150.1"/>
</dbReference>
<sequence>MTAPAVRTVCGDVPPAGLGVTDAHDHLFLRSASLPGQELDDPAAALAELRAFAGEGGGAVAQWTPWGLGRGRAALPALSRRSGVHVIAATGVHQRAHYAAPERDRMPRDAEALAALFTRELTRGPVRAGMIKVAGSFHGLDAHAERSLTAAALAHRATGAPIGVHLEGGTAALDILDLLCGTHGVPPHRVLLGHLGRAPDLRTHLRAAECGAYLAYDGPSRANHATDWHLFDCLTTLAEAGHTDRLLLGGDTTTARARSADAGGEGPGPPFLLTRIRPRLERELGPDATRAILTANPARAFAAEWATG</sequence>
<dbReference type="EMBL" id="JAAKZZ010000150">
    <property type="protein sequence ID" value="NGO69897.1"/>
    <property type="molecule type" value="Genomic_DNA"/>
</dbReference>
<gene>
    <name evidence="6" type="ORF">G5C65_16340</name>
</gene>
<protein>
    <submittedName>
        <fullName evidence="6">Phosphotriesterase</fullName>
    </submittedName>
</protein>
<dbReference type="PROSITE" id="PS51347">
    <property type="entry name" value="PHOSPHOTRIESTERASE_2"/>
    <property type="match status" value="1"/>
</dbReference>